<protein>
    <submittedName>
        <fullName evidence="1">Uncharacterized protein</fullName>
    </submittedName>
</protein>
<name>A0ACC2D6J1_DIPCM</name>
<evidence type="ECO:0000313" key="1">
    <source>
        <dbReference type="EMBL" id="KAJ7549755.1"/>
    </source>
</evidence>
<comment type="caution">
    <text evidence="1">The sequence shown here is derived from an EMBL/GenBank/DDBJ whole genome shotgun (WGS) entry which is preliminary data.</text>
</comment>
<accession>A0ACC2D6J1</accession>
<sequence length="173" mass="19346">MSMSCSFPLCLSGIIVSPQVLLVKRSDSYCVQSKETSTTADVIFRKDCLSSCVTLSGSSSAPSTSVYSKDAISLIKTLVTRAKYQCVEKKLISATRRRRQAVIKEMTELDRRREILKQQRTNQECLTAHLQMQDFHALQHSQPDTIQALCKRPLFCLEHCSDLLCHSMAANAA</sequence>
<keyword evidence="2" id="KW-1185">Reference proteome</keyword>
<proteinExistence type="predicted"/>
<gene>
    <name evidence="1" type="ORF">O6H91_07G067100</name>
</gene>
<reference evidence="2" key="1">
    <citation type="journal article" date="2024" name="Proc. Natl. Acad. Sci. U.S.A.">
        <title>Extraordinary preservation of gene collinearity over three hundred million years revealed in homosporous lycophytes.</title>
        <authorList>
            <person name="Li C."/>
            <person name="Wickell D."/>
            <person name="Kuo L.Y."/>
            <person name="Chen X."/>
            <person name="Nie B."/>
            <person name="Liao X."/>
            <person name="Peng D."/>
            <person name="Ji J."/>
            <person name="Jenkins J."/>
            <person name="Williams M."/>
            <person name="Shu S."/>
            <person name="Plott C."/>
            <person name="Barry K."/>
            <person name="Rajasekar S."/>
            <person name="Grimwood J."/>
            <person name="Han X."/>
            <person name="Sun S."/>
            <person name="Hou Z."/>
            <person name="He W."/>
            <person name="Dai G."/>
            <person name="Sun C."/>
            <person name="Schmutz J."/>
            <person name="Leebens-Mack J.H."/>
            <person name="Li F.W."/>
            <person name="Wang L."/>
        </authorList>
    </citation>
    <scope>NUCLEOTIDE SEQUENCE [LARGE SCALE GENOMIC DNA]</scope>
    <source>
        <strain evidence="2">cv. PW_Plant_1</strain>
    </source>
</reference>
<dbReference type="EMBL" id="CM055098">
    <property type="protein sequence ID" value="KAJ7549755.1"/>
    <property type="molecule type" value="Genomic_DNA"/>
</dbReference>
<organism evidence="1 2">
    <name type="scientific">Diphasiastrum complanatum</name>
    <name type="common">Issler's clubmoss</name>
    <name type="synonym">Lycopodium complanatum</name>
    <dbReference type="NCBI Taxonomy" id="34168"/>
    <lineage>
        <taxon>Eukaryota</taxon>
        <taxon>Viridiplantae</taxon>
        <taxon>Streptophyta</taxon>
        <taxon>Embryophyta</taxon>
        <taxon>Tracheophyta</taxon>
        <taxon>Lycopodiopsida</taxon>
        <taxon>Lycopodiales</taxon>
        <taxon>Lycopodiaceae</taxon>
        <taxon>Lycopodioideae</taxon>
        <taxon>Diphasiastrum</taxon>
    </lineage>
</organism>
<dbReference type="Proteomes" id="UP001162992">
    <property type="component" value="Chromosome 7"/>
</dbReference>
<evidence type="ECO:0000313" key="2">
    <source>
        <dbReference type="Proteomes" id="UP001162992"/>
    </source>
</evidence>